<sequence>MRSQEFEHWLITNINSRVNGNSITSYIKYLNKVEERLGLNIDTRLPQGIEQVISEMNEHHQMIHYSRKTLQNYSSALRKYNSFLTS</sequence>
<dbReference type="EMBL" id="RJJE01000017">
    <property type="protein sequence ID" value="RNI27297.1"/>
    <property type="molecule type" value="Genomic_DNA"/>
</dbReference>
<proteinExistence type="predicted"/>
<reference evidence="1 2" key="1">
    <citation type="submission" date="2018-11" db="EMBL/GenBank/DDBJ databases">
        <title>Rufibacter latericius sp. nov., isolated from water in Baiyang Lake.</title>
        <authorList>
            <person name="Yang Y."/>
        </authorList>
    </citation>
    <scope>NUCLEOTIDE SEQUENCE [LARGE SCALE GENOMIC DNA]</scope>
    <source>
        <strain evidence="1 2">MCC P1</strain>
    </source>
</reference>
<evidence type="ECO:0000313" key="1">
    <source>
        <dbReference type="EMBL" id="RNI27297.1"/>
    </source>
</evidence>
<dbReference type="AlphaFoldDB" id="A0A3M9MQ06"/>
<comment type="caution">
    <text evidence="1">The sequence shown here is derived from an EMBL/GenBank/DDBJ whole genome shotgun (WGS) entry which is preliminary data.</text>
</comment>
<evidence type="ECO:0008006" key="3">
    <source>
        <dbReference type="Google" id="ProtNLM"/>
    </source>
</evidence>
<organism evidence="1 2">
    <name type="scientific">Rufibacter immobilis</name>
    <dbReference type="NCBI Taxonomy" id="1348778"/>
    <lineage>
        <taxon>Bacteria</taxon>
        <taxon>Pseudomonadati</taxon>
        <taxon>Bacteroidota</taxon>
        <taxon>Cytophagia</taxon>
        <taxon>Cytophagales</taxon>
        <taxon>Hymenobacteraceae</taxon>
        <taxon>Rufibacter</taxon>
    </lineage>
</organism>
<evidence type="ECO:0000313" key="2">
    <source>
        <dbReference type="Proteomes" id="UP000271010"/>
    </source>
</evidence>
<accession>A0A3M9MQ06</accession>
<keyword evidence="2" id="KW-1185">Reference proteome</keyword>
<gene>
    <name evidence="1" type="ORF">EFA69_14205</name>
</gene>
<name>A0A3M9MQ06_9BACT</name>
<protein>
    <recommendedName>
        <fullName evidence="3">Core-binding (CB) domain-containing protein</fullName>
    </recommendedName>
</protein>
<dbReference type="Proteomes" id="UP000271010">
    <property type="component" value="Unassembled WGS sequence"/>
</dbReference>